<dbReference type="EC" id="2.7.13.3" evidence="3"/>
<keyword evidence="5 13" id="KW-0597">Phosphoprotein</keyword>
<dbReference type="InterPro" id="IPR025997">
    <property type="entry name" value="SBP_2_dom"/>
</dbReference>
<keyword evidence="6 14" id="KW-0812">Transmembrane</keyword>
<dbReference type="PRINTS" id="PR00344">
    <property type="entry name" value="BCTRLSENSOR"/>
</dbReference>
<name>A0ABT3I9S1_9GAMM</name>
<protein>
    <recommendedName>
        <fullName evidence="3">histidine kinase</fullName>
        <ecNumber evidence="3">2.7.13.3</ecNumber>
    </recommendedName>
</protein>
<dbReference type="Gene3D" id="1.20.120.160">
    <property type="entry name" value="HPT domain"/>
    <property type="match status" value="1"/>
</dbReference>
<evidence type="ECO:0000313" key="19">
    <source>
        <dbReference type="Proteomes" id="UP001163714"/>
    </source>
</evidence>
<gene>
    <name evidence="18" type="ORF">OHT75_09980</name>
</gene>
<dbReference type="Gene3D" id="1.10.287.130">
    <property type="match status" value="1"/>
</dbReference>
<comment type="subcellular location">
    <subcellularLocation>
        <location evidence="2">Cell membrane</location>
        <topology evidence="2">Multi-pass membrane protein</topology>
    </subcellularLocation>
</comment>
<evidence type="ECO:0000256" key="3">
    <source>
        <dbReference type="ARBA" id="ARBA00012438"/>
    </source>
</evidence>
<evidence type="ECO:0000256" key="11">
    <source>
        <dbReference type="ARBA" id="ARBA00023136"/>
    </source>
</evidence>
<evidence type="ECO:0000256" key="12">
    <source>
        <dbReference type="PROSITE-ProRule" id="PRU00110"/>
    </source>
</evidence>
<keyword evidence="10" id="KW-0902">Two-component regulatory system</keyword>
<dbReference type="SMART" id="SM00062">
    <property type="entry name" value="PBPb"/>
    <property type="match status" value="1"/>
</dbReference>
<dbReference type="InterPro" id="IPR011006">
    <property type="entry name" value="CheY-like_superfamily"/>
</dbReference>
<feature type="domain" description="Histidine kinase" evidence="15">
    <location>
        <begin position="948"/>
        <end position="1169"/>
    </location>
</feature>
<reference evidence="18" key="1">
    <citation type="submission" date="2022-10" db="EMBL/GenBank/DDBJ databases">
        <title>Shewanella flava sp. nov, isolated from the estuary of the Fenhe River into the Yellow River.</title>
        <authorList>
            <person name="Li Y."/>
        </authorList>
    </citation>
    <scope>NUCLEOTIDE SEQUENCE</scope>
    <source>
        <strain evidence="18">FYR11-62</strain>
    </source>
</reference>
<evidence type="ECO:0000256" key="5">
    <source>
        <dbReference type="ARBA" id="ARBA00022553"/>
    </source>
</evidence>
<evidence type="ECO:0000256" key="13">
    <source>
        <dbReference type="PROSITE-ProRule" id="PRU00169"/>
    </source>
</evidence>
<feature type="domain" description="Response regulatory" evidence="16">
    <location>
        <begin position="1329"/>
        <end position="1445"/>
    </location>
</feature>
<keyword evidence="7" id="KW-0547">Nucleotide-binding</keyword>
<evidence type="ECO:0000256" key="14">
    <source>
        <dbReference type="SAM" id="Phobius"/>
    </source>
</evidence>
<evidence type="ECO:0000313" key="18">
    <source>
        <dbReference type="EMBL" id="MCW3172807.1"/>
    </source>
</evidence>
<dbReference type="InterPro" id="IPR036097">
    <property type="entry name" value="HisK_dim/P_sf"/>
</dbReference>
<dbReference type="SUPFAM" id="SSF55874">
    <property type="entry name" value="ATPase domain of HSP90 chaperone/DNA topoisomerase II/histidine kinase"/>
    <property type="match status" value="1"/>
</dbReference>
<dbReference type="CDD" id="cd16922">
    <property type="entry name" value="HATPase_EvgS-ArcB-TorS-like"/>
    <property type="match status" value="1"/>
</dbReference>
<dbReference type="Pfam" id="PF00512">
    <property type="entry name" value="HisKA"/>
    <property type="match status" value="1"/>
</dbReference>
<dbReference type="SUPFAM" id="SSF52172">
    <property type="entry name" value="CheY-like"/>
    <property type="match status" value="1"/>
</dbReference>
<dbReference type="InterPro" id="IPR005467">
    <property type="entry name" value="His_kinase_dom"/>
</dbReference>
<dbReference type="Pfam" id="PF00497">
    <property type="entry name" value="SBP_bac_3"/>
    <property type="match status" value="1"/>
</dbReference>
<dbReference type="Pfam" id="PF13407">
    <property type="entry name" value="Peripla_BP_4"/>
    <property type="match status" value="1"/>
</dbReference>
<evidence type="ECO:0000256" key="6">
    <source>
        <dbReference type="ARBA" id="ARBA00022692"/>
    </source>
</evidence>
<feature type="modified residue" description="Phosphohistidine" evidence="12">
    <location>
        <position position="1522"/>
    </location>
</feature>
<dbReference type="InterPro" id="IPR028082">
    <property type="entry name" value="Peripla_BP_I"/>
</dbReference>
<dbReference type="InterPro" id="IPR004358">
    <property type="entry name" value="Sig_transdc_His_kin-like_C"/>
</dbReference>
<feature type="transmembrane region" description="Helical" evidence="14">
    <location>
        <begin position="648"/>
        <end position="669"/>
    </location>
</feature>
<dbReference type="SUPFAM" id="SSF55785">
    <property type="entry name" value="PYP-like sensor domain (PAS domain)"/>
    <property type="match status" value="2"/>
</dbReference>
<dbReference type="SMART" id="SM00387">
    <property type="entry name" value="HATPase_c"/>
    <property type="match status" value="1"/>
</dbReference>
<feature type="modified residue" description="4-aspartylphosphate" evidence="13">
    <location>
        <position position="1378"/>
    </location>
</feature>
<dbReference type="PANTHER" id="PTHR45339">
    <property type="entry name" value="HYBRID SIGNAL TRANSDUCTION HISTIDINE KINASE J"/>
    <property type="match status" value="1"/>
</dbReference>
<dbReference type="Pfam" id="PF00072">
    <property type="entry name" value="Response_reg"/>
    <property type="match status" value="1"/>
</dbReference>
<dbReference type="SMART" id="SM00388">
    <property type="entry name" value="HisKA"/>
    <property type="match status" value="1"/>
</dbReference>
<dbReference type="Gene3D" id="3.30.450.20">
    <property type="entry name" value="PAS domain"/>
    <property type="match status" value="2"/>
</dbReference>
<dbReference type="InterPro" id="IPR001638">
    <property type="entry name" value="Solute-binding_3/MltF_N"/>
</dbReference>
<dbReference type="PANTHER" id="PTHR45339:SF1">
    <property type="entry name" value="HYBRID SIGNAL TRANSDUCTION HISTIDINE KINASE J"/>
    <property type="match status" value="1"/>
</dbReference>
<dbReference type="PROSITE" id="PS50109">
    <property type="entry name" value="HIS_KIN"/>
    <property type="match status" value="1"/>
</dbReference>
<comment type="caution">
    <text evidence="18">The sequence shown here is derived from an EMBL/GenBank/DDBJ whole genome shotgun (WGS) entry which is preliminary data.</text>
</comment>
<dbReference type="RefSeq" id="WP_264726326.1">
    <property type="nucleotide sequence ID" value="NZ_JAPDMX010000024.1"/>
</dbReference>
<dbReference type="Proteomes" id="UP001163714">
    <property type="component" value="Unassembled WGS sequence"/>
</dbReference>
<dbReference type="InterPro" id="IPR003661">
    <property type="entry name" value="HisK_dim/P_dom"/>
</dbReference>
<evidence type="ECO:0000256" key="4">
    <source>
        <dbReference type="ARBA" id="ARBA00022475"/>
    </source>
</evidence>
<dbReference type="CDD" id="cd01007">
    <property type="entry name" value="PBP2_BvgS_HisK_like"/>
    <property type="match status" value="1"/>
</dbReference>
<organism evidence="18 19">
    <name type="scientific">Shewanella subflava</name>
    <dbReference type="NCBI Taxonomy" id="2986476"/>
    <lineage>
        <taxon>Bacteria</taxon>
        <taxon>Pseudomonadati</taxon>
        <taxon>Pseudomonadota</taxon>
        <taxon>Gammaproteobacteria</taxon>
        <taxon>Alteromonadales</taxon>
        <taxon>Shewanellaceae</taxon>
        <taxon>Shewanella</taxon>
    </lineage>
</organism>
<evidence type="ECO:0000256" key="10">
    <source>
        <dbReference type="ARBA" id="ARBA00023012"/>
    </source>
</evidence>
<dbReference type="InterPro" id="IPR008207">
    <property type="entry name" value="Sig_transdc_His_kin_Hpt_dom"/>
</dbReference>
<sequence length="1666" mass="186086">MLKNVINLIHTIPMAAAYIRFNAPCFLLLLIFFSINGNSAQVTTQLTALSSIETASSERLEAPQSARQEHPKKNITMILEADRPFWREIAAYSQFAANDLNINLDIIYSNNTSAMLLNLSRKVIHEQTDGLIISESTDILPTLLKEADEHGVPVITINSNLKESKLSLKADSLNWIARFGRDVDSGQTLIKNLVNKNKAADWQPNILILGGNPDDASVISRVNDMVEYISARWKNAVITVKYTNWDPQAAREQYALALSENNINLVVAMNASIAKAVALEAEQHPSSKPLIGALSWLPELVSDIPNDNINAASIGADMMGGFATVLMFDYLNDNHIKRQGFDFVIPPVVVTSHNYKSYLPLLNLNESNIDFKKISLTFNPNMLLLDFKVADLINSYDTQQFLNNLTEEERAFIKQHPIIHLGVDPDAAPLDFITDNGEQQGIIADYLAEISPLLPLEFNISSAKNWQLLVNDFKQQKIDVLSPVSDHHSRDKDMLFTDALAYFPAVIVTRNDTDNINGLDDLAGKKVAVVAEDITELQLKSEHPELIVVPYNTLEDVLNAVNQHQAFAAFIHYPLASNMLEAFGHRHLNIVDLSDYRFGVSIGIRKDWPELKSILNKAFAYIPDTRKQNIKDRWINVRYDFGIKRQQVINWIINLAFILTVTFGIFIYWNRRLNKEIAQRKQTEEQLNLSRARFQSLFDVSIEACMLSDTNGTILDCNQALLDLVAYNTKNDVLGMQPTLFYAADATQRQALFKSRLAQTLQQGMYTYEAEMLSSTGQRIPIEATLKVVELEGLQCILGSYHDISERLRINKLLIQERDVLQNILGKSPIGVWVCVQNTCRYTNKRITEMTGLNIGHTVADIFTNPNDFNAILQLSGNEELQLETQFNTPDGTRDIFITAYPTIHGGQNANLCWALDITDDKLIQTELASAKEAAESANQTKSNFLANMSHEIRTPMNAILGMSYLALQTDLSGKQRDYVDNVHRAASSLLGILNDILDFSKIEADKMDIESAEFDIFDVFSNLANIISFKIEEKNITVLFDFPSDYPRFYMGDSMRLGQILINYCNNAIKFSHPNSNIIIRGTATPNGNNIDLTFCVEDFGIGIPKHKQGKLFGSFEQVDASTSREYGGTGLGLAISKRLAHLMGGQVYLESEEGKGSRFYLTLTLPKGRGHDPMIRYEAAKGKTFTFIGLPTIITNNLIKHADFLGINMIVADETSTALAQHGAFEPGSGDPFYVICDFECCNTTLLDALRQNSASKLVIVNKLSEQDDVNALIGESDQIFSITKPLTPASMGDAAVKLITGEAPTASELHAQQSMFELKSKLAGAEILLVEDNLLNQELAIELLRQAGMKVTVANNGIEAVELVQNQRFDGVLMDGQMPLMDGYEATRRIRANEQFADLPIIAMTANAMKEDVDKGIASGMNDQINKPVHVKDLYNIMARWISPKKQSIITAQKQTQAAVSLPKINGLETHRGLMHCNHNATLYSKLLRTFIQTGESLIKQQKQAIAMKDLAEMQLSSHTLKGVSANIGANEASHLAANIEVLLNNIDGPDWHLIEQNTHQLHQHLTVLLTELDKWHHKNQPSSITREVNDEGIIEMLTQLNICLEQYNTEALEWVSQLEGIAQLIPHKTLLKSLKHDVEQFEFDSAIEKLIQLTTSLNVVKE</sequence>
<dbReference type="PROSITE" id="PS50110">
    <property type="entry name" value="RESPONSE_REGULATORY"/>
    <property type="match status" value="1"/>
</dbReference>
<dbReference type="SMART" id="SM00448">
    <property type="entry name" value="REC"/>
    <property type="match status" value="1"/>
</dbReference>
<proteinExistence type="predicted"/>
<dbReference type="Pfam" id="PF01627">
    <property type="entry name" value="Hpt"/>
    <property type="match status" value="1"/>
</dbReference>
<keyword evidence="9 14" id="KW-1133">Transmembrane helix</keyword>
<dbReference type="Gene3D" id="3.40.190.10">
    <property type="entry name" value="Periplasmic binding protein-like II"/>
    <property type="match status" value="2"/>
</dbReference>
<dbReference type="NCBIfam" id="TIGR00229">
    <property type="entry name" value="sensory_box"/>
    <property type="match status" value="1"/>
</dbReference>
<dbReference type="InterPro" id="IPR036890">
    <property type="entry name" value="HATPase_C_sf"/>
</dbReference>
<dbReference type="EMBL" id="JAPDMX010000024">
    <property type="protein sequence ID" value="MCW3172807.1"/>
    <property type="molecule type" value="Genomic_DNA"/>
</dbReference>
<dbReference type="Gene3D" id="3.40.50.2300">
    <property type="match status" value="3"/>
</dbReference>
<dbReference type="InterPro" id="IPR000014">
    <property type="entry name" value="PAS"/>
</dbReference>
<evidence type="ECO:0000256" key="2">
    <source>
        <dbReference type="ARBA" id="ARBA00004651"/>
    </source>
</evidence>
<dbReference type="SUPFAM" id="SSF53850">
    <property type="entry name" value="Periplasmic binding protein-like II"/>
    <property type="match status" value="1"/>
</dbReference>
<dbReference type="SUPFAM" id="SSF47384">
    <property type="entry name" value="Homodimeric domain of signal transducing histidine kinase"/>
    <property type="match status" value="1"/>
</dbReference>
<dbReference type="PROSITE" id="PS50894">
    <property type="entry name" value="HPT"/>
    <property type="match status" value="1"/>
</dbReference>
<comment type="catalytic activity">
    <reaction evidence="1">
        <text>ATP + protein L-histidine = ADP + protein N-phospho-L-histidine.</text>
        <dbReference type="EC" id="2.7.13.3"/>
    </reaction>
</comment>
<dbReference type="SUPFAM" id="SSF53822">
    <property type="entry name" value="Periplasmic binding protein-like I"/>
    <property type="match status" value="1"/>
</dbReference>
<evidence type="ECO:0000256" key="1">
    <source>
        <dbReference type="ARBA" id="ARBA00000085"/>
    </source>
</evidence>
<dbReference type="SUPFAM" id="SSF47226">
    <property type="entry name" value="Histidine-containing phosphotransfer domain, HPT domain"/>
    <property type="match status" value="1"/>
</dbReference>
<accession>A0ABT3I9S1</accession>
<dbReference type="Gene3D" id="3.30.565.10">
    <property type="entry name" value="Histidine kinase-like ATPase, C-terminal domain"/>
    <property type="match status" value="1"/>
</dbReference>
<keyword evidence="11 14" id="KW-0472">Membrane</keyword>
<evidence type="ECO:0000256" key="7">
    <source>
        <dbReference type="ARBA" id="ARBA00022741"/>
    </source>
</evidence>
<evidence type="ECO:0000259" key="17">
    <source>
        <dbReference type="PROSITE" id="PS50894"/>
    </source>
</evidence>
<dbReference type="InterPro" id="IPR003594">
    <property type="entry name" value="HATPase_dom"/>
</dbReference>
<dbReference type="CDD" id="cd17546">
    <property type="entry name" value="REC_hyHK_CKI1_RcsC-like"/>
    <property type="match status" value="1"/>
</dbReference>
<evidence type="ECO:0000256" key="9">
    <source>
        <dbReference type="ARBA" id="ARBA00022989"/>
    </source>
</evidence>
<dbReference type="Pfam" id="PF13426">
    <property type="entry name" value="PAS_9"/>
    <property type="match status" value="1"/>
</dbReference>
<dbReference type="SMART" id="SM00091">
    <property type="entry name" value="PAS"/>
    <property type="match status" value="2"/>
</dbReference>
<keyword evidence="19" id="KW-1185">Reference proteome</keyword>
<feature type="domain" description="HPt" evidence="17">
    <location>
        <begin position="1483"/>
        <end position="1579"/>
    </location>
</feature>
<dbReference type="Pfam" id="PF02518">
    <property type="entry name" value="HATPase_c"/>
    <property type="match status" value="1"/>
</dbReference>
<keyword evidence="4" id="KW-1003">Cell membrane</keyword>
<dbReference type="InterPro" id="IPR036641">
    <property type="entry name" value="HPT_dom_sf"/>
</dbReference>
<dbReference type="InterPro" id="IPR001789">
    <property type="entry name" value="Sig_transdc_resp-reg_receiver"/>
</dbReference>
<keyword evidence="8" id="KW-0067">ATP-binding</keyword>
<evidence type="ECO:0000259" key="15">
    <source>
        <dbReference type="PROSITE" id="PS50109"/>
    </source>
</evidence>
<dbReference type="CDD" id="cd00130">
    <property type="entry name" value="PAS"/>
    <property type="match status" value="1"/>
</dbReference>
<evidence type="ECO:0000256" key="8">
    <source>
        <dbReference type="ARBA" id="ARBA00022840"/>
    </source>
</evidence>
<dbReference type="CDD" id="cd00082">
    <property type="entry name" value="HisKA"/>
    <property type="match status" value="1"/>
</dbReference>
<dbReference type="InterPro" id="IPR035965">
    <property type="entry name" value="PAS-like_dom_sf"/>
</dbReference>
<evidence type="ECO:0000259" key="16">
    <source>
        <dbReference type="PROSITE" id="PS50110"/>
    </source>
</evidence>